<dbReference type="InterPro" id="IPR000823">
    <property type="entry name" value="Peroxidase_pln"/>
</dbReference>
<keyword evidence="24" id="KW-1185">Reference proteome</keyword>
<feature type="binding site" evidence="18">
    <location>
        <position position="74"/>
    </location>
    <ligand>
        <name>Ca(2+)</name>
        <dbReference type="ChEBI" id="CHEBI:29108"/>
        <label>1</label>
    </ligand>
</feature>
<keyword evidence="10 18" id="KW-0106">Calcium</keyword>
<feature type="binding site" description="axial binding residue" evidence="18">
    <location>
        <position position="190"/>
    </location>
    <ligand>
        <name>heme b</name>
        <dbReference type="ChEBI" id="CHEBI:60344"/>
    </ligand>
    <ligandPart>
        <name>Fe</name>
        <dbReference type="ChEBI" id="CHEBI:18248"/>
    </ligandPart>
</feature>
<dbReference type="AlphaFoldDB" id="A0AAD4J4K1"/>
<dbReference type="Gene3D" id="1.10.520.10">
    <property type="match status" value="1"/>
</dbReference>
<dbReference type="PRINTS" id="PR00458">
    <property type="entry name" value="PEROXIDASE"/>
</dbReference>
<evidence type="ECO:0000256" key="12">
    <source>
        <dbReference type="ARBA" id="ARBA00023004"/>
    </source>
</evidence>
<evidence type="ECO:0000256" key="13">
    <source>
        <dbReference type="ARBA" id="ARBA00023157"/>
    </source>
</evidence>
<dbReference type="InterPro" id="IPR019793">
    <property type="entry name" value="Peroxidases_heam-ligand_BS"/>
</dbReference>
<evidence type="ECO:0000256" key="8">
    <source>
        <dbReference type="ARBA" id="ARBA00022723"/>
    </source>
</evidence>
<comment type="function">
    <text evidence="2">Removal of H(2)O(2), oxidation of toxic reductants, biosynthesis and degradation of lignin, suberization, auxin catabolism, response to environmental stresses such as wounding, pathogen attack and oxidative stress. These functions might be dependent on each isozyme/isoform in each plant tissue.</text>
</comment>
<keyword evidence="5 21" id="KW-0964">Secreted</keyword>
<feature type="binding site" evidence="18">
    <location>
        <position position="249"/>
    </location>
    <ligand>
        <name>Ca(2+)</name>
        <dbReference type="ChEBI" id="CHEBI:29108"/>
        <label>2</label>
    </ligand>
</feature>
<proteinExistence type="inferred from homology"/>
<sequence>MAVSKHILVCFLLLFLHQCHAQQLSTNFYKKSCYNLDAIVSQTTAKFVSRAPSLAPALLRMHFHDCFVRGCDGSVLINSSATNTAEKDAAPNLSLRGFQVIDAVKAEVEKQCPGKVSCADILALVARDAVSQIKGPFWAVPLGRRDGNVSIANEALTNLPPPFFNITQLISSFAAKGLNVKDLVVLSGGHTIGISHCTSFATRLYNFTGRNDADPSMDPNYVTALKRKCSVGDTTSIVQMDPGSSQNFDVDYFTIVKKRRGLFQTDSALLNNNVTNAYVQQHSTSEGTSSFNEDFAASM</sequence>
<keyword evidence="11 21" id="KW-0560">Oxidoreductase</keyword>
<feature type="non-terminal residue" evidence="23">
    <location>
        <position position="299"/>
    </location>
</feature>
<feature type="binding site" evidence="18">
    <location>
        <position position="72"/>
    </location>
    <ligand>
        <name>Ca(2+)</name>
        <dbReference type="ChEBI" id="CHEBI:29108"/>
        <label>1</label>
    </ligand>
</feature>
<evidence type="ECO:0000256" key="4">
    <source>
        <dbReference type="ARBA" id="ARBA00012313"/>
    </source>
</evidence>
<evidence type="ECO:0000256" key="14">
    <source>
        <dbReference type="ARBA" id="ARBA00023180"/>
    </source>
</evidence>
<evidence type="ECO:0000256" key="15">
    <source>
        <dbReference type="ARBA" id="ARBA00023324"/>
    </source>
</evidence>
<evidence type="ECO:0000313" key="23">
    <source>
        <dbReference type="EMBL" id="KAH6827098.1"/>
    </source>
</evidence>
<evidence type="ECO:0000256" key="21">
    <source>
        <dbReference type="RuleBase" id="RU362060"/>
    </source>
</evidence>
<keyword evidence="15 21" id="KW-0376">Hydrogen peroxide</keyword>
<dbReference type="Proteomes" id="UP001190926">
    <property type="component" value="Unassembled WGS sequence"/>
</dbReference>
<dbReference type="CDD" id="cd00693">
    <property type="entry name" value="secretory_peroxidase"/>
    <property type="match status" value="1"/>
</dbReference>
<comment type="caution">
    <text evidence="23">The sequence shown here is derived from an EMBL/GenBank/DDBJ whole genome shotgun (WGS) entry which is preliminary data.</text>
</comment>
<evidence type="ECO:0000259" key="22">
    <source>
        <dbReference type="PROSITE" id="PS50873"/>
    </source>
</evidence>
<comment type="cofactor">
    <cofactor evidence="18 21">
        <name>heme b</name>
        <dbReference type="ChEBI" id="CHEBI:60344"/>
    </cofactor>
    <text evidence="18 21">Binds 1 heme b (iron(II)-protoporphyrin IX) group per subunit.</text>
</comment>
<feature type="disulfide bond" evidence="20">
    <location>
        <begin position="33"/>
        <end position="112"/>
    </location>
</feature>
<comment type="similarity">
    <text evidence="21">Belongs to the peroxidase family. Classical plant (class III) peroxidase subfamily.</text>
</comment>
<feature type="signal peptide" evidence="21">
    <location>
        <begin position="1"/>
        <end position="21"/>
    </location>
</feature>
<accession>A0AAD4J4K1</accession>
<evidence type="ECO:0000256" key="2">
    <source>
        <dbReference type="ARBA" id="ARBA00002322"/>
    </source>
</evidence>
<dbReference type="GO" id="GO:0006979">
    <property type="term" value="P:response to oxidative stress"/>
    <property type="evidence" value="ECO:0007669"/>
    <property type="project" value="UniProtKB-UniRule"/>
</dbReference>
<evidence type="ECO:0000256" key="18">
    <source>
        <dbReference type="PIRSR" id="PIRSR600823-3"/>
    </source>
</evidence>
<keyword evidence="8 18" id="KW-0479">Metal-binding</keyword>
<feature type="disulfide bond" evidence="20">
    <location>
        <begin position="66"/>
        <end position="71"/>
    </location>
</feature>
<name>A0AAD4J4K1_PERFH</name>
<dbReference type="FunFam" id="1.10.520.10:FF:000001">
    <property type="entry name" value="Peroxidase"/>
    <property type="match status" value="1"/>
</dbReference>
<dbReference type="SUPFAM" id="SSF48113">
    <property type="entry name" value="Heme-dependent peroxidases"/>
    <property type="match status" value="1"/>
</dbReference>
<keyword evidence="12 18" id="KW-0408">Iron</keyword>
<organism evidence="23 24">
    <name type="scientific">Perilla frutescens var. hirtella</name>
    <name type="common">Perilla citriodora</name>
    <name type="synonym">Perilla setoyensis</name>
    <dbReference type="NCBI Taxonomy" id="608512"/>
    <lineage>
        <taxon>Eukaryota</taxon>
        <taxon>Viridiplantae</taxon>
        <taxon>Streptophyta</taxon>
        <taxon>Embryophyta</taxon>
        <taxon>Tracheophyta</taxon>
        <taxon>Spermatophyta</taxon>
        <taxon>Magnoliopsida</taxon>
        <taxon>eudicotyledons</taxon>
        <taxon>Gunneridae</taxon>
        <taxon>Pentapetalae</taxon>
        <taxon>asterids</taxon>
        <taxon>lamiids</taxon>
        <taxon>Lamiales</taxon>
        <taxon>Lamiaceae</taxon>
        <taxon>Nepetoideae</taxon>
        <taxon>Elsholtzieae</taxon>
        <taxon>Perilla</taxon>
    </lineage>
</organism>
<dbReference type="PRINTS" id="PR00461">
    <property type="entry name" value="PLPEROXIDASE"/>
</dbReference>
<protein>
    <recommendedName>
        <fullName evidence="4 21">Peroxidase</fullName>
        <ecNumber evidence="4 21">1.11.1.7</ecNumber>
    </recommendedName>
</protein>
<dbReference type="InterPro" id="IPR002016">
    <property type="entry name" value="Haem_peroxidase"/>
</dbReference>
<feature type="binding site" evidence="18">
    <location>
        <position position="241"/>
    </location>
    <ligand>
        <name>Ca(2+)</name>
        <dbReference type="ChEBI" id="CHEBI:29108"/>
        <label>2</label>
    </ligand>
</feature>
<keyword evidence="6 21" id="KW-0575">Peroxidase</keyword>
<reference evidence="23 24" key="1">
    <citation type="journal article" date="2021" name="Nat. Commun.">
        <title>Incipient diploidization of the medicinal plant Perilla within 10,000 years.</title>
        <authorList>
            <person name="Zhang Y."/>
            <person name="Shen Q."/>
            <person name="Leng L."/>
            <person name="Zhang D."/>
            <person name="Chen S."/>
            <person name="Shi Y."/>
            <person name="Ning Z."/>
            <person name="Chen S."/>
        </authorList>
    </citation>
    <scope>NUCLEOTIDE SEQUENCE [LARGE SCALE GENOMIC DNA]</scope>
    <source>
        <strain evidence="24">cv. PC099</strain>
    </source>
</reference>
<comment type="cofactor">
    <cofactor evidence="18 21">
        <name>Ca(2+)</name>
        <dbReference type="ChEBI" id="CHEBI:29108"/>
    </cofactor>
    <text evidence="18 21">Binds 2 calcium ions per subunit.</text>
</comment>
<evidence type="ECO:0000256" key="16">
    <source>
        <dbReference type="PIRSR" id="PIRSR600823-1"/>
    </source>
</evidence>
<feature type="binding site" evidence="18">
    <location>
        <position position="70"/>
    </location>
    <ligand>
        <name>Ca(2+)</name>
        <dbReference type="ChEBI" id="CHEBI:29108"/>
        <label>1</label>
    </ligand>
</feature>
<gene>
    <name evidence="23" type="ORF">C2S53_004704</name>
</gene>
<evidence type="ECO:0000256" key="11">
    <source>
        <dbReference type="ARBA" id="ARBA00023002"/>
    </source>
</evidence>
<evidence type="ECO:0000256" key="9">
    <source>
        <dbReference type="ARBA" id="ARBA00022729"/>
    </source>
</evidence>
<dbReference type="FunFam" id="1.10.420.10:FF:000008">
    <property type="entry name" value="Peroxidase"/>
    <property type="match status" value="1"/>
</dbReference>
<feature type="site" description="Transition state stabilizer" evidence="19">
    <location>
        <position position="60"/>
    </location>
</feature>
<dbReference type="PROSITE" id="PS00435">
    <property type="entry name" value="PEROXIDASE_1"/>
    <property type="match status" value="1"/>
</dbReference>
<feature type="binding site" evidence="17">
    <location>
        <position position="160"/>
    </location>
    <ligand>
        <name>substrate</name>
    </ligand>
</feature>
<dbReference type="Gene3D" id="1.10.420.10">
    <property type="entry name" value="Peroxidase, domain 2"/>
    <property type="match status" value="1"/>
</dbReference>
<keyword evidence="9 21" id="KW-0732">Signal</keyword>
<comment type="similarity">
    <text evidence="3">Belongs to the peroxidase family. Ascorbate peroxidase subfamily.</text>
</comment>
<evidence type="ECO:0000256" key="20">
    <source>
        <dbReference type="PIRSR" id="PIRSR600823-5"/>
    </source>
</evidence>
<feature type="disulfide bond" evidence="20">
    <location>
        <begin position="197"/>
        <end position="229"/>
    </location>
</feature>
<evidence type="ECO:0000256" key="6">
    <source>
        <dbReference type="ARBA" id="ARBA00022559"/>
    </source>
</evidence>
<comment type="catalytic activity">
    <reaction evidence="1 21">
        <text>2 a phenolic donor + H2O2 = 2 a phenolic radical donor + 2 H2O</text>
        <dbReference type="Rhea" id="RHEA:56136"/>
        <dbReference type="ChEBI" id="CHEBI:15377"/>
        <dbReference type="ChEBI" id="CHEBI:16240"/>
        <dbReference type="ChEBI" id="CHEBI:139520"/>
        <dbReference type="ChEBI" id="CHEBI:139521"/>
        <dbReference type="EC" id="1.11.1.7"/>
    </reaction>
</comment>
<dbReference type="GO" id="GO:0020037">
    <property type="term" value="F:heme binding"/>
    <property type="evidence" value="ECO:0007669"/>
    <property type="project" value="UniProtKB-UniRule"/>
</dbReference>
<dbReference type="GO" id="GO:0046872">
    <property type="term" value="F:metal ion binding"/>
    <property type="evidence" value="ECO:0007669"/>
    <property type="project" value="UniProtKB-UniRule"/>
</dbReference>
<dbReference type="EMBL" id="SDAM02000152">
    <property type="protein sequence ID" value="KAH6827098.1"/>
    <property type="molecule type" value="Genomic_DNA"/>
</dbReference>
<feature type="binding site" evidence="18">
    <location>
        <position position="191"/>
    </location>
    <ligand>
        <name>Ca(2+)</name>
        <dbReference type="ChEBI" id="CHEBI:29108"/>
        <label>2</label>
    </ligand>
</feature>
<dbReference type="InterPro" id="IPR019794">
    <property type="entry name" value="Peroxidases_AS"/>
</dbReference>
<keyword evidence="13 20" id="KW-1015">Disulfide bond</keyword>
<evidence type="ECO:0000256" key="10">
    <source>
        <dbReference type="ARBA" id="ARBA00022837"/>
    </source>
</evidence>
<evidence type="ECO:0000256" key="19">
    <source>
        <dbReference type="PIRSR" id="PIRSR600823-4"/>
    </source>
</evidence>
<dbReference type="GO" id="GO:0005576">
    <property type="term" value="C:extracellular region"/>
    <property type="evidence" value="ECO:0007669"/>
    <property type="project" value="UniProtKB-SubCell"/>
</dbReference>
<dbReference type="GO" id="GO:0140825">
    <property type="term" value="F:lactoperoxidase activity"/>
    <property type="evidence" value="ECO:0007669"/>
    <property type="project" value="UniProtKB-EC"/>
</dbReference>
<feature type="active site" description="Proton acceptor" evidence="16">
    <location>
        <position position="64"/>
    </location>
</feature>
<dbReference type="InterPro" id="IPR010255">
    <property type="entry name" value="Haem_peroxidase_sf"/>
</dbReference>
<evidence type="ECO:0000256" key="3">
    <source>
        <dbReference type="ARBA" id="ARBA00006873"/>
    </source>
</evidence>
<dbReference type="PANTHER" id="PTHR31235">
    <property type="entry name" value="PEROXIDASE 25-RELATED"/>
    <property type="match status" value="1"/>
</dbReference>
<feature type="binding site" evidence="18">
    <location>
        <position position="86"/>
    </location>
    <ligand>
        <name>Ca(2+)</name>
        <dbReference type="ChEBI" id="CHEBI:29108"/>
        <label>1</label>
    </ligand>
</feature>
<dbReference type="EC" id="1.11.1.7" evidence="4 21"/>
<dbReference type="PROSITE" id="PS00436">
    <property type="entry name" value="PEROXIDASE_2"/>
    <property type="match status" value="1"/>
</dbReference>
<keyword evidence="14" id="KW-0325">Glycoprotein</keyword>
<dbReference type="GO" id="GO:0042744">
    <property type="term" value="P:hydrogen peroxide catabolic process"/>
    <property type="evidence" value="ECO:0007669"/>
    <property type="project" value="UniProtKB-KW"/>
</dbReference>
<dbReference type="PROSITE" id="PS50873">
    <property type="entry name" value="PEROXIDASE_4"/>
    <property type="match status" value="1"/>
</dbReference>
<feature type="binding site" evidence="18">
    <location>
        <position position="68"/>
    </location>
    <ligand>
        <name>Ca(2+)</name>
        <dbReference type="ChEBI" id="CHEBI:29108"/>
        <label>1</label>
    </ligand>
</feature>
<evidence type="ECO:0000256" key="5">
    <source>
        <dbReference type="ARBA" id="ARBA00022525"/>
    </source>
</evidence>
<comment type="subcellular location">
    <subcellularLocation>
        <location evidence="21">Secreted</location>
    </subcellularLocation>
</comment>
<evidence type="ECO:0000256" key="7">
    <source>
        <dbReference type="ARBA" id="ARBA00022617"/>
    </source>
</evidence>
<evidence type="ECO:0000313" key="24">
    <source>
        <dbReference type="Proteomes" id="UP001190926"/>
    </source>
</evidence>
<feature type="binding site" evidence="18">
    <location>
        <position position="65"/>
    </location>
    <ligand>
        <name>Ca(2+)</name>
        <dbReference type="ChEBI" id="CHEBI:29108"/>
        <label>1</label>
    </ligand>
</feature>
<evidence type="ECO:0000256" key="1">
    <source>
        <dbReference type="ARBA" id="ARBA00000189"/>
    </source>
</evidence>
<feature type="chain" id="PRO_5041766555" description="Peroxidase" evidence="21">
    <location>
        <begin position="22"/>
        <end position="299"/>
    </location>
</feature>
<dbReference type="InterPro" id="IPR033905">
    <property type="entry name" value="Secretory_peroxidase"/>
</dbReference>
<feature type="domain" description="Plant heme peroxidase family profile" evidence="22">
    <location>
        <begin position="23"/>
        <end position="299"/>
    </location>
</feature>
<dbReference type="Pfam" id="PF00141">
    <property type="entry name" value="peroxidase"/>
    <property type="match status" value="1"/>
</dbReference>
<evidence type="ECO:0000256" key="17">
    <source>
        <dbReference type="PIRSR" id="PIRSR600823-2"/>
    </source>
</evidence>
<keyword evidence="7 21" id="KW-0349">Heme</keyword>